<protein>
    <submittedName>
        <fullName evidence="10">(Mediterranean fruit fly) hypothetical protein</fullName>
    </submittedName>
</protein>
<evidence type="ECO:0000259" key="9">
    <source>
        <dbReference type="PROSITE" id="PS50929"/>
    </source>
</evidence>
<dbReference type="InterPro" id="IPR050173">
    <property type="entry name" value="ABC_transporter_C-like"/>
</dbReference>
<sequence>MYYIIARYLSGLFLAFGCLNCSLEVFNKLLKGVMRWPTELFDTTPLGRILSRFSKDIDTCDTILPAVVQQFLSTFFALALHADLLFLR</sequence>
<dbReference type="GO" id="GO:0140359">
    <property type="term" value="F:ABC-type transporter activity"/>
    <property type="evidence" value="ECO:0007669"/>
    <property type="project" value="InterPro"/>
</dbReference>
<dbReference type="Gene3D" id="1.20.1560.10">
    <property type="entry name" value="ABC transporter type 1, transmembrane domain"/>
    <property type="match status" value="1"/>
</dbReference>
<accession>A0A811UPH0</accession>
<dbReference type="GO" id="GO:0005524">
    <property type="term" value="F:ATP binding"/>
    <property type="evidence" value="ECO:0007669"/>
    <property type="project" value="UniProtKB-KW"/>
</dbReference>
<dbReference type="EMBL" id="CAJHJT010000012">
    <property type="protein sequence ID" value="CAD6999755.1"/>
    <property type="molecule type" value="Genomic_DNA"/>
</dbReference>
<proteinExistence type="predicted"/>
<evidence type="ECO:0000256" key="6">
    <source>
        <dbReference type="ARBA" id="ARBA00022840"/>
    </source>
</evidence>
<comment type="subcellular location">
    <subcellularLocation>
        <location evidence="1">Endomembrane system</location>
        <topology evidence="1">Multi-pass membrane protein</topology>
    </subcellularLocation>
</comment>
<comment type="caution">
    <text evidence="10">The sequence shown here is derived from an EMBL/GenBank/DDBJ whole genome shotgun (WGS) entry which is preliminary data.</text>
</comment>
<name>A0A811UPH0_CERCA</name>
<keyword evidence="7" id="KW-1133">Transmembrane helix</keyword>
<dbReference type="InterPro" id="IPR011527">
    <property type="entry name" value="ABC1_TM_dom"/>
</dbReference>
<evidence type="ECO:0000256" key="2">
    <source>
        <dbReference type="ARBA" id="ARBA00022448"/>
    </source>
</evidence>
<feature type="domain" description="ABC transmembrane type-1" evidence="9">
    <location>
        <begin position="1"/>
        <end position="80"/>
    </location>
</feature>
<gene>
    <name evidence="10" type="ORF">CCAP1982_LOCUS8278</name>
</gene>
<evidence type="ECO:0000256" key="3">
    <source>
        <dbReference type="ARBA" id="ARBA00022692"/>
    </source>
</evidence>
<keyword evidence="3" id="KW-0812">Transmembrane</keyword>
<dbReference type="GO" id="GO:0012505">
    <property type="term" value="C:endomembrane system"/>
    <property type="evidence" value="ECO:0007669"/>
    <property type="project" value="UniProtKB-SubCell"/>
</dbReference>
<keyword evidence="6" id="KW-0067">ATP-binding</keyword>
<keyword evidence="4" id="KW-0677">Repeat</keyword>
<evidence type="ECO:0000256" key="5">
    <source>
        <dbReference type="ARBA" id="ARBA00022741"/>
    </source>
</evidence>
<dbReference type="PANTHER" id="PTHR24223:SF443">
    <property type="entry name" value="MULTIDRUG-RESISTANCE LIKE PROTEIN 1, ISOFORM I"/>
    <property type="match status" value="1"/>
</dbReference>
<dbReference type="InterPro" id="IPR036640">
    <property type="entry name" value="ABC1_TM_sf"/>
</dbReference>
<evidence type="ECO:0000256" key="1">
    <source>
        <dbReference type="ARBA" id="ARBA00004127"/>
    </source>
</evidence>
<keyword evidence="5" id="KW-0547">Nucleotide-binding</keyword>
<dbReference type="AlphaFoldDB" id="A0A811UPH0"/>
<dbReference type="Pfam" id="PF00664">
    <property type="entry name" value="ABC_membrane"/>
    <property type="match status" value="1"/>
</dbReference>
<evidence type="ECO:0000256" key="7">
    <source>
        <dbReference type="ARBA" id="ARBA00022989"/>
    </source>
</evidence>
<dbReference type="GO" id="GO:0016020">
    <property type="term" value="C:membrane"/>
    <property type="evidence" value="ECO:0007669"/>
    <property type="project" value="InterPro"/>
</dbReference>
<organism evidence="10 11">
    <name type="scientific">Ceratitis capitata</name>
    <name type="common">Mediterranean fruit fly</name>
    <name type="synonym">Tephritis capitata</name>
    <dbReference type="NCBI Taxonomy" id="7213"/>
    <lineage>
        <taxon>Eukaryota</taxon>
        <taxon>Metazoa</taxon>
        <taxon>Ecdysozoa</taxon>
        <taxon>Arthropoda</taxon>
        <taxon>Hexapoda</taxon>
        <taxon>Insecta</taxon>
        <taxon>Pterygota</taxon>
        <taxon>Neoptera</taxon>
        <taxon>Endopterygota</taxon>
        <taxon>Diptera</taxon>
        <taxon>Brachycera</taxon>
        <taxon>Muscomorpha</taxon>
        <taxon>Tephritoidea</taxon>
        <taxon>Tephritidae</taxon>
        <taxon>Ceratitis</taxon>
        <taxon>Ceratitis</taxon>
    </lineage>
</organism>
<keyword evidence="8" id="KW-0472">Membrane</keyword>
<evidence type="ECO:0000313" key="10">
    <source>
        <dbReference type="EMBL" id="CAD6999755.1"/>
    </source>
</evidence>
<evidence type="ECO:0000256" key="4">
    <source>
        <dbReference type="ARBA" id="ARBA00022737"/>
    </source>
</evidence>
<keyword evidence="2" id="KW-0813">Transport</keyword>
<evidence type="ECO:0000256" key="8">
    <source>
        <dbReference type="ARBA" id="ARBA00023136"/>
    </source>
</evidence>
<evidence type="ECO:0000313" key="11">
    <source>
        <dbReference type="Proteomes" id="UP000606786"/>
    </source>
</evidence>
<dbReference type="PANTHER" id="PTHR24223">
    <property type="entry name" value="ATP-BINDING CASSETTE SUB-FAMILY C"/>
    <property type="match status" value="1"/>
</dbReference>
<reference evidence="10" key="1">
    <citation type="submission" date="2020-11" db="EMBL/GenBank/DDBJ databases">
        <authorList>
            <person name="Whitehead M."/>
        </authorList>
    </citation>
    <scope>NUCLEOTIDE SEQUENCE</scope>
    <source>
        <strain evidence="10">EGII</strain>
    </source>
</reference>
<dbReference type="PROSITE" id="PS50929">
    <property type="entry name" value="ABC_TM1F"/>
    <property type="match status" value="1"/>
</dbReference>
<dbReference type="SUPFAM" id="SSF90123">
    <property type="entry name" value="ABC transporter transmembrane region"/>
    <property type="match status" value="1"/>
</dbReference>
<dbReference type="PROSITE" id="PS51257">
    <property type="entry name" value="PROKAR_LIPOPROTEIN"/>
    <property type="match status" value="1"/>
</dbReference>
<keyword evidence="11" id="KW-1185">Reference proteome</keyword>
<dbReference type="Proteomes" id="UP000606786">
    <property type="component" value="Unassembled WGS sequence"/>
</dbReference>